<keyword evidence="4" id="KW-1185">Reference proteome</keyword>
<dbReference type="CDD" id="cd12967">
    <property type="entry name" value="CBM_SusE-F_like_u1"/>
    <property type="match status" value="1"/>
</dbReference>
<comment type="caution">
    <text evidence="3">The sequence shown here is derived from an EMBL/GenBank/DDBJ whole genome shotgun (WGS) entry which is preliminary data.</text>
</comment>
<feature type="domain" description="SusE outer membrane protein" evidence="2">
    <location>
        <begin position="26"/>
        <end position="131"/>
    </location>
</feature>
<evidence type="ECO:0000313" key="3">
    <source>
        <dbReference type="EMBL" id="MUV04734.1"/>
    </source>
</evidence>
<dbReference type="Pfam" id="PF14292">
    <property type="entry name" value="SusE"/>
    <property type="match status" value="1"/>
</dbReference>
<dbReference type="OrthoDB" id="975117at2"/>
<dbReference type="EMBL" id="WOWP01000054">
    <property type="protein sequence ID" value="MUV04734.1"/>
    <property type="molecule type" value="Genomic_DNA"/>
</dbReference>
<evidence type="ECO:0000256" key="1">
    <source>
        <dbReference type="SAM" id="SignalP"/>
    </source>
</evidence>
<reference evidence="3 4" key="1">
    <citation type="submission" date="2019-12" db="EMBL/GenBank/DDBJ databases">
        <authorList>
            <person name="Sun J.-Q."/>
        </authorList>
    </citation>
    <scope>NUCLEOTIDE SEQUENCE [LARGE SCALE GENOMIC DNA]</scope>
    <source>
        <strain evidence="3 4">JCM 17928</strain>
    </source>
</reference>
<dbReference type="InterPro" id="IPR025970">
    <property type="entry name" value="SusE"/>
</dbReference>
<dbReference type="AlphaFoldDB" id="A0A6N8HG67"/>
<evidence type="ECO:0000259" key="2">
    <source>
        <dbReference type="Pfam" id="PF14292"/>
    </source>
</evidence>
<dbReference type="Gene3D" id="2.60.40.3620">
    <property type="match status" value="2"/>
</dbReference>
<sequence>MTTMKKIFNFSVLALLFMSVLSCSSDDDITIVESDSAPVLISPEDGSSIVLSPDLSDNPALTLVWDHSVYTVDTEIDYTIEMAVAETDFASPTIAGTTTTHVYSLNVEELNTVASNLELTPFESSAVEVRIVSSLGDNGDLAMISNVITINITPYTTESPKLWIPGGYQPTSGYGPDAFTHSTAPTLSAVAYGDVDFEGYMYIANDITNPDNGFKFSSQANWDGTNYGQGTADGELSSDGGAANLVADAGYYLVKVNTDALTYSLTPAEWGVVGYATTGNDDGWNNSTPMTYNIDNKVWETTITLSDGEFKFRANNAWDINLGAGGSENNLSYGGDNITATAGTYKITLDLSNPRNYTYTIELQ</sequence>
<dbReference type="CDD" id="cd12956">
    <property type="entry name" value="CBM_SusE-F_like"/>
    <property type="match status" value="1"/>
</dbReference>
<proteinExistence type="predicted"/>
<dbReference type="Proteomes" id="UP000433945">
    <property type="component" value="Unassembled WGS sequence"/>
</dbReference>
<feature type="chain" id="PRO_5027085218" evidence="1">
    <location>
        <begin position="25"/>
        <end position="364"/>
    </location>
</feature>
<evidence type="ECO:0000313" key="4">
    <source>
        <dbReference type="Proteomes" id="UP000433945"/>
    </source>
</evidence>
<dbReference type="PROSITE" id="PS51257">
    <property type="entry name" value="PROKAR_LIPOPROTEIN"/>
    <property type="match status" value="1"/>
</dbReference>
<gene>
    <name evidence="3" type="ORF">GN157_13540</name>
</gene>
<feature type="signal peptide" evidence="1">
    <location>
        <begin position="1"/>
        <end position="24"/>
    </location>
</feature>
<keyword evidence="1" id="KW-0732">Signal</keyword>
<organism evidence="3 4">
    <name type="scientific">Flavobacterium rakeshii</name>
    <dbReference type="NCBI Taxonomy" id="1038845"/>
    <lineage>
        <taxon>Bacteria</taxon>
        <taxon>Pseudomonadati</taxon>
        <taxon>Bacteroidota</taxon>
        <taxon>Flavobacteriia</taxon>
        <taxon>Flavobacteriales</taxon>
        <taxon>Flavobacteriaceae</taxon>
        <taxon>Flavobacterium</taxon>
    </lineage>
</organism>
<protein>
    <submittedName>
        <fullName evidence="3">SusF/SusE family outer membrane protein</fullName>
    </submittedName>
</protein>
<name>A0A6N8HG67_9FLAO</name>
<accession>A0A6N8HG67</accession>